<dbReference type="AlphaFoldDB" id="A0A9D6DNI1"/>
<sequence length="36" mass="3955">MFAIKLPVVTPEPETLVLAMFGVIAQEVALVDVQER</sequence>
<evidence type="ECO:0000313" key="1">
    <source>
        <dbReference type="EMBL" id="MBI2052088.1"/>
    </source>
</evidence>
<gene>
    <name evidence="1" type="ORF">HYT38_00205</name>
</gene>
<protein>
    <submittedName>
        <fullName evidence="1">PEP-CTERM sorting domain-containing protein</fullName>
    </submittedName>
</protein>
<name>A0A9D6DNI1_9BACT</name>
<dbReference type="Proteomes" id="UP000786662">
    <property type="component" value="Unassembled WGS sequence"/>
</dbReference>
<comment type="caution">
    <text evidence="1">The sequence shown here is derived from an EMBL/GenBank/DDBJ whole genome shotgun (WGS) entry which is preliminary data.</text>
</comment>
<organism evidence="1 2">
    <name type="scientific">Candidatus Sungiibacteriota bacterium</name>
    <dbReference type="NCBI Taxonomy" id="2750080"/>
    <lineage>
        <taxon>Bacteria</taxon>
        <taxon>Candidatus Sungiibacteriota</taxon>
    </lineage>
</organism>
<dbReference type="EMBL" id="JACOYY010000006">
    <property type="protein sequence ID" value="MBI2052088.1"/>
    <property type="molecule type" value="Genomic_DNA"/>
</dbReference>
<accession>A0A9D6DNI1</accession>
<proteinExistence type="predicted"/>
<reference evidence="1" key="1">
    <citation type="submission" date="2020-07" db="EMBL/GenBank/DDBJ databases">
        <title>Huge and variable diversity of episymbiotic CPR bacteria and DPANN archaea in groundwater ecosystems.</title>
        <authorList>
            <person name="He C.Y."/>
            <person name="Keren R."/>
            <person name="Whittaker M."/>
            <person name="Farag I.F."/>
            <person name="Doudna J."/>
            <person name="Cate J.H.D."/>
            <person name="Banfield J.F."/>
        </authorList>
    </citation>
    <scope>NUCLEOTIDE SEQUENCE</scope>
    <source>
        <strain evidence="1">NC_groundwater_191_Ag_S-0.1um_45_8</strain>
    </source>
</reference>
<evidence type="ECO:0000313" key="2">
    <source>
        <dbReference type="Proteomes" id="UP000786662"/>
    </source>
</evidence>